<keyword evidence="7 12" id="KW-0653">Protein transport</keyword>
<dbReference type="EMBL" id="LDPH01000001">
    <property type="protein sequence ID" value="KLV28316.1"/>
    <property type="molecule type" value="Genomic_DNA"/>
</dbReference>
<dbReference type="OrthoDB" id="9805111at2"/>
<evidence type="ECO:0000256" key="1">
    <source>
        <dbReference type="ARBA" id="ARBA00006257"/>
    </source>
</evidence>
<dbReference type="PANTHER" id="PTHR30587">
    <property type="entry name" value="FLAGELLAR BIOSYNTHETIC PROTEIN FLIP"/>
    <property type="match status" value="1"/>
</dbReference>
<keyword evidence="13" id="KW-0966">Cell projection</keyword>
<dbReference type="GO" id="GO:0005886">
    <property type="term" value="C:plasma membrane"/>
    <property type="evidence" value="ECO:0007669"/>
    <property type="project" value="UniProtKB-SubCell"/>
</dbReference>
<evidence type="ECO:0000256" key="2">
    <source>
        <dbReference type="ARBA" id="ARBA00021714"/>
    </source>
</evidence>
<evidence type="ECO:0000313" key="14">
    <source>
        <dbReference type="Proteomes" id="UP000036045"/>
    </source>
</evidence>
<dbReference type="InterPro" id="IPR005838">
    <property type="entry name" value="T3SS_IM_P"/>
</dbReference>
<evidence type="ECO:0000256" key="10">
    <source>
        <dbReference type="ARBA" id="ARBA00023143"/>
    </source>
</evidence>
<dbReference type="PROSITE" id="PS01061">
    <property type="entry name" value="FLIP_2"/>
    <property type="match status" value="1"/>
</dbReference>
<dbReference type="GO" id="GO:0009425">
    <property type="term" value="C:bacterial-type flagellum basal body"/>
    <property type="evidence" value="ECO:0007669"/>
    <property type="project" value="UniProtKB-SubCell"/>
</dbReference>
<evidence type="ECO:0000256" key="7">
    <source>
        <dbReference type="ARBA" id="ARBA00022927"/>
    </source>
</evidence>
<organism evidence="13 14">
    <name type="scientific">Niallia circulans</name>
    <name type="common">Bacillus circulans</name>
    <dbReference type="NCBI Taxonomy" id="1397"/>
    <lineage>
        <taxon>Bacteria</taxon>
        <taxon>Bacillati</taxon>
        <taxon>Bacillota</taxon>
        <taxon>Bacilli</taxon>
        <taxon>Bacillales</taxon>
        <taxon>Bacillaceae</taxon>
        <taxon>Niallia</taxon>
    </lineage>
</organism>
<name>A0A0J1IQR0_NIACI</name>
<accession>A0A0J1IQR0</accession>
<proteinExistence type="inferred from homology"/>
<protein>
    <recommendedName>
        <fullName evidence="2 12">Flagellar biosynthetic protein FliP</fullName>
    </recommendedName>
</protein>
<keyword evidence="8 12" id="KW-1133">Transmembrane helix</keyword>
<dbReference type="NCBIfam" id="NF009438">
    <property type="entry name" value="PRK12797.1"/>
    <property type="match status" value="1"/>
</dbReference>
<evidence type="ECO:0000256" key="8">
    <source>
        <dbReference type="ARBA" id="ARBA00022989"/>
    </source>
</evidence>
<keyword evidence="5 12" id="KW-0812">Transmembrane</keyword>
<keyword evidence="14" id="KW-1185">Reference proteome</keyword>
<keyword evidence="6 12" id="KW-1005">Bacterial flagellum biogenesis</keyword>
<dbReference type="Proteomes" id="UP000036045">
    <property type="component" value="Unassembled WGS sequence"/>
</dbReference>
<dbReference type="AlphaFoldDB" id="A0A0J1IQR0"/>
<evidence type="ECO:0000256" key="12">
    <source>
        <dbReference type="RuleBase" id="RU362069"/>
    </source>
</evidence>
<dbReference type="GO" id="GO:0009306">
    <property type="term" value="P:protein secretion"/>
    <property type="evidence" value="ECO:0007669"/>
    <property type="project" value="UniProtKB-UniRule"/>
</dbReference>
<dbReference type="PROSITE" id="PS01060">
    <property type="entry name" value="FLIP_1"/>
    <property type="match status" value="1"/>
</dbReference>
<feature type="transmembrane region" description="Helical" evidence="12">
    <location>
        <begin position="160"/>
        <end position="182"/>
    </location>
</feature>
<dbReference type="PATRIC" id="fig|1397.4.peg.171"/>
<evidence type="ECO:0000256" key="11">
    <source>
        <dbReference type="ARBA" id="ARBA00023225"/>
    </source>
</evidence>
<dbReference type="RefSeq" id="WP_047940013.1">
    <property type="nucleotide sequence ID" value="NZ_JABRVN010000056.1"/>
</dbReference>
<sequence length="221" mass="24841">MNEFIQFFNNNDPGNVSTSVQLLLLLTVLSLAPSIIILLTSFTRIVIVLSFVRTALATQQMPPNQVIVGLALFLTFFIMAPTFQEVNDKALTPLFNEEITLEEAYDNASLPLKEFMSKHTRQKDLALFLNYSKAETPESIEDIPLTTLVPAFAISELKTAFQIGFMIFIPFLVIDMVVASILMSMGMMMLPPVMISLPFKILLFIMVDGWYLVVKSLLESF</sequence>
<feature type="transmembrane region" description="Helical" evidence="12">
    <location>
        <begin position="194"/>
        <end position="213"/>
    </location>
</feature>
<keyword evidence="9 12" id="KW-0472">Membrane</keyword>
<dbReference type="InterPro" id="IPR005837">
    <property type="entry name" value="FliP"/>
</dbReference>
<keyword evidence="13" id="KW-0282">Flagellum</keyword>
<keyword evidence="4 12" id="KW-1003">Cell membrane</keyword>
<dbReference type="Pfam" id="PF00813">
    <property type="entry name" value="FliP"/>
    <property type="match status" value="1"/>
</dbReference>
<keyword evidence="3 12" id="KW-0813">Transport</keyword>
<dbReference type="GO" id="GO:0044781">
    <property type="term" value="P:bacterial-type flagellum organization"/>
    <property type="evidence" value="ECO:0007669"/>
    <property type="project" value="UniProtKB-UniRule"/>
</dbReference>
<dbReference type="NCBIfam" id="TIGR01103">
    <property type="entry name" value="fliP"/>
    <property type="match status" value="1"/>
</dbReference>
<evidence type="ECO:0000256" key="5">
    <source>
        <dbReference type="ARBA" id="ARBA00022692"/>
    </source>
</evidence>
<evidence type="ECO:0000256" key="4">
    <source>
        <dbReference type="ARBA" id="ARBA00022475"/>
    </source>
</evidence>
<evidence type="ECO:0000256" key="6">
    <source>
        <dbReference type="ARBA" id="ARBA00022795"/>
    </source>
</evidence>
<keyword evidence="11 12" id="KW-1006">Bacterial flagellum protein export</keyword>
<keyword evidence="13" id="KW-0969">Cilium</keyword>
<reference evidence="13 14" key="1">
    <citation type="submission" date="2015-05" db="EMBL/GenBank/DDBJ databases">
        <title>Whole genome sequence and identification of bacterial endophytes from Costus igneus.</title>
        <authorList>
            <person name="Lee Y.P."/>
            <person name="Gan H.M."/>
            <person name="Eng W."/>
            <person name="Wheatley M.S."/>
            <person name="Caraballo A."/>
            <person name="Polter S."/>
            <person name="Savka M.A."/>
            <person name="Hudson A.O."/>
        </authorList>
    </citation>
    <scope>NUCLEOTIDE SEQUENCE [LARGE SCALE GENOMIC DNA]</scope>
    <source>
        <strain evidence="13 14">RIT379</strain>
    </source>
</reference>
<dbReference type="PRINTS" id="PR01302">
    <property type="entry name" value="TYPE3IMPPROT"/>
</dbReference>
<comment type="caution">
    <text evidence="13">The sequence shown here is derived from an EMBL/GenBank/DDBJ whole genome shotgun (WGS) entry which is preliminary data.</text>
</comment>
<evidence type="ECO:0000256" key="9">
    <source>
        <dbReference type="ARBA" id="ARBA00023136"/>
    </source>
</evidence>
<evidence type="ECO:0000256" key="3">
    <source>
        <dbReference type="ARBA" id="ARBA00022448"/>
    </source>
</evidence>
<dbReference type="PANTHER" id="PTHR30587:SF0">
    <property type="entry name" value="FLAGELLAR BIOSYNTHETIC PROTEIN FLIP"/>
    <property type="match status" value="1"/>
</dbReference>
<feature type="transmembrane region" description="Helical" evidence="12">
    <location>
        <begin position="20"/>
        <end position="52"/>
    </location>
</feature>
<keyword evidence="10" id="KW-0975">Bacterial flagellum</keyword>
<comment type="function">
    <text evidence="12">Plays a role in the flagellum-specific transport system.</text>
</comment>
<evidence type="ECO:0000313" key="13">
    <source>
        <dbReference type="EMBL" id="KLV28316.1"/>
    </source>
</evidence>
<feature type="transmembrane region" description="Helical" evidence="12">
    <location>
        <begin position="64"/>
        <end position="83"/>
    </location>
</feature>
<comment type="subcellular location">
    <subcellularLocation>
        <location evidence="12">Cell membrane</location>
        <topology evidence="12">Multi-pass membrane protein</topology>
    </subcellularLocation>
    <subcellularLocation>
        <location evidence="12">Bacterial flagellum basal body</location>
    </subcellularLocation>
</comment>
<comment type="similarity">
    <text evidence="1 12">Belongs to the FliP/MopC/SpaP family.</text>
</comment>
<gene>
    <name evidence="12" type="primary">fliP</name>
    <name evidence="13" type="ORF">ABW02_00795</name>
</gene>
<dbReference type="PRINTS" id="PR00951">
    <property type="entry name" value="FLGBIOSNFLIP"/>
</dbReference>